<feature type="transmembrane region" description="Helical" evidence="1">
    <location>
        <begin position="390"/>
        <end position="414"/>
    </location>
</feature>
<dbReference type="PANTHER" id="PTHR30572">
    <property type="entry name" value="MEMBRANE COMPONENT OF TRANSPORTER-RELATED"/>
    <property type="match status" value="1"/>
</dbReference>
<dbReference type="Proteomes" id="UP001164693">
    <property type="component" value="Chromosome"/>
</dbReference>
<protein>
    <recommendedName>
        <fullName evidence="4">FtsX-like permease family protein</fullName>
    </recommendedName>
</protein>
<reference evidence="2" key="1">
    <citation type="submission" date="2022-05" db="EMBL/GenBank/DDBJ databases">
        <title>Jatrophihabitans sp. SB3-54 whole genome sequence.</title>
        <authorList>
            <person name="Suh M.K."/>
            <person name="Eom M.K."/>
            <person name="Kim J.S."/>
            <person name="Kim H.S."/>
            <person name="Do H.E."/>
            <person name="Shin Y.K."/>
            <person name="Lee J.-S."/>
        </authorList>
    </citation>
    <scope>NUCLEOTIDE SEQUENCE</scope>
    <source>
        <strain evidence="2">SB3-54</strain>
    </source>
</reference>
<feature type="transmembrane region" description="Helical" evidence="1">
    <location>
        <begin position="467"/>
        <end position="489"/>
    </location>
</feature>
<organism evidence="2 3">
    <name type="scientific">Jatrophihabitans cynanchi</name>
    <dbReference type="NCBI Taxonomy" id="2944128"/>
    <lineage>
        <taxon>Bacteria</taxon>
        <taxon>Bacillati</taxon>
        <taxon>Actinomycetota</taxon>
        <taxon>Actinomycetes</taxon>
        <taxon>Jatrophihabitantales</taxon>
        <taxon>Jatrophihabitantaceae</taxon>
        <taxon>Jatrophihabitans</taxon>
    </lineage>
</organism>
<feature type="transmembrane region" description="Helical" evidence="1">
    <location>
        <begin position="829"/>
        <end position="853"/>
    </location>
</feature>
<accession>A0ABY7JZS6</accession>
<evidence type="ECO:0008006" key="4">
    <source>
        <dbReference type="Google" id="ProtNLM"/>
    </source>
</evidence>
<dbReference type="PANTHER" id="PTHR30572:SF4">
    <property type="entry name" value="ABC TRANSPORTER PERMEASE YTRF"/>
    <property type="match status" value="1"/>
</dbReference>
<proteinExistence type="predicted"/>
<dbReference type="InterPro" id="IPR050250">
    <property type="entry name" value="Macrolide_Exporter_MacB"/>
</dbReference>
<feature type="transmembrane region" description="Helical" evidence="1">
    <location>
        <begin position="784"/>
        <end position="817"/>
    </location>
</feature>
<feature type="transmembrane region" description="Helical" evidence="1">
    <location>
        <begin position="739"/>
        <end position="763"/>
    </location>
</feature>
<sequence length="870" mass="90068">MMSTHERPQARGGVLSTSPWTRAPLLLLRRPSVFLAIVGAAVVLAIAAASGVLFLSTLGTASLQAQAAADCPESSLPSATASIPGSQLAGVRAGGTARFRSQGLPTPYTAEVGSSRIQDSSVHLLNRKGALEHVRTLTPVAGAGAGAWFPDVFANKIGARPGELVPTVSGAKIRVAGIYQDLAPSPFKLANLPRFFCTWKAQIVPTAASDQAIAATPINYRQAPMLLADEATVASASDGPVLLSWYAPLSTTVTPLSGYDKAQAEAQQAAGLIGAQYGAVVDAGSKLPIKTEIAHHARNGVSGSVLPIDIAGIVVALMLIGGAGVFWATHRSREVRLLVAHGVGPVALGFKAVLETLLPALIGTTGGYFAALGLVRAVGPAAVFEPGTPLLGFLVAVGVLVGGLALIGVIGGLSGRERAIGSARSWPRFVPWELGLLAVAAWMGILIRSGSGVTVDHTIVRVSPLAFVFPILGSTAVLLLAGRLIAWLLPKIGRIAHRRGVAGYFALRRLAGSRAVVVGLIVGTALPCCLLTYGSTVTNGVSHEVDAKYRTNLGAEHVLSVYGVHDSNPATGGRGTLVAVFQAEPRLPGNHEAYVLGIDPKTFADFAFLDSGQRAAVAKLHGVPAGADVPAILVNAPAGTDASNVSIRRTTIPLDVVARSAVFPGLRNGSRPMIVVPTSALVSVDPDADRLNQWWTSDKELGSAYALMQQEGFSVLTELTSDVVIGTTGLLPVTWIFGYLRALAVLIGVVAIAGLIFALAARTRRRTVSYVLSRRMGMSKLTHVRSLVLELVLVVGFGWLAGSGVGAAAFGVIYRALDVYPALPPPMSFVLPAATLALTALVTAAVVLAASLATHALAERAKPAEILRLE</sequence>
<feature type="transmembrane region" description="Helical" evidence="1">
    <location>
        <begin position="305"/>
        <end position="329"/>
    </location>
</feature>
<feature type="transmembrane region" description="Helical" evidence="1">
    <location>
        <begin position="515"/>
        <end position="534"/>
    </location>
</feature>
<feature type="transmembrane region" description="Helical" evidence="1">
    <location>
        <begin position="426"/>
        <end position="447"/>
    </location>
</feature>
<dbReference type="RefSeq" id="WP_269443102.1">
    <property type="nucleotide sequence ID" value="NZ_CP097463.1"/>
</dbReference>
<evidence type="ECO:0000313" key="2">
    <source>
        <dbReference type="EMBL" id="WAX56566.1"/>
    </source>
</evidence>
<feature type="transmembrane region" description="Helical" evidence="1">
    <location>
        <begin position="33"/>
        <end position="55"/>
    </location>
</feature>
<keyword evidence="1" id="KW-0472">Membrane</keyword>
<gene>
    <name evidence="2" type="ORF">M6B22_18835</name>
</gene>
<keyword evidence="3" id="KW-1185">Reference proteome</keyword>
<keyword evidence="1" id="KW-1133">Transmembrane helix</keyword>
<evidence type="ECO:0000313" key="3">
    <source>
        <dbReference type="Proteomes" id="UP001164693"/>
    </source>
</evidence>
<name>A0ABY7JZS6_9ACTN</name>
<evidence type="ECO:0000256" key="1">
    <source>
        <dbReference type="SAM" id="Phobius"/>
    </source>
</evidence>
<dbReference type="EMBL" id="CP097463">
    <property type="protein sequence ID" value="WAX56566.1"/>
    <property type="molecule type" value="Genomic_DNA"/>
</dbReference>
<keyword evidence="1" id="KW-0812">Transmembrane</keyword>